<dbReference type="EMBL" id="HF563609">
    <property type="protein sequence ID" value="CCP26855.1"/>
    <property type="molecule type" value="Genomic_DNA"/>
</dbReference>
<comment type="similarity">
    <text evidence="5">Belongs to the FNT transporter (TC 1.A.16) family.</text>
</comment>
<dbReference type="RefSeq" id="WP_013778938.1">
    <property type="nucleotide sequence ID" value="NC_015519.1"/>
</dbReference>
<organism evidence="7 8">
    <name type="scientific">Tepidanaerobacter acetatoxydans (strain DSM 21804 / JCM 16047 / Re1)</name>
    <dbReference type="NCBI Taxonomy" id="1209989"/>
    <lineage>
        <taxon>Bacteria</taxon>
        <taxon>Bacillati</taxon>
        <taxon>Bacillota</taxon>
        <taxon>Clostridia</taxon>
        <taxon>Thermosediminibacterales</taxon>
        <taxon>Tepidanaerobacteraceae</taxon>
        <taxon>Tepidanaerobacter</taxon>
    </lineage>
</organism>
<feature type="transmembrane region" description="Helical" evidence="6">
    <location>
        <begin position="104"/>
        <end position="125"/>
    </location>
</feature>
<comment type="subcellular location">
    <subcellularLocation>
        <location evidence="1">Membrane</location>
        <topology evidence="1">Multi-pass membrane protein</topology>
    </subcellularLocation>
</comment>
<dbReference type="Proteomes" id="UP000010802">
    <property type="component" value="Chromosome"/>
</dbReference>
<evidence type="ECO:0000256" key="3">
    <source>
        <dbReference type="ARBA" id="ARBA00022989"/>
    </source>
</evidence>
<feature type="transmembrane region" description="Helical" evidence="6">
    <location>
        <begin position="157"/>
        <end position="176"/>
    </location>
</feature>
<dbReference type="PROSITE" id="PS01005">
    <property type="entry name" value="FORMATE_NITRITE_TP_1"/>
    <property type="match status" value="1"/>
</dbReference>
<keyword evidence="3 6" id="KW-1133">Transmembrane helix</keyword>
<evidence type="ECO:0000256" key="5">
    <source>
        <dbReference type="ARBA" id="ARBA00049660"/>
    </source>
</evidence>
<evidence type="ECO:0000256" key="1">
    <source>
        <dbReference type="ARBA" id="ARBA00004141"/>
    </source>
</evidence>
<reference evidence="8" key="1">
    <citation type="journal article" date="2013" name="Genome Announc.">
        <title>First genome sequence of a syntrophic acetate-oxidizing bacterium, Tepidanaerobacter acetatoxydans strain Re1.</title>
        <authorList>
            <person name="Manzoor S."/>
            <person name="Bongcam-Rudloff E."/>
            <person name="Schnurer A."/>
            <person name="Muller B."/>
        </authorList>
    </citation>
    <scope>NUCLEOTIDE SEQUENCE [LARGE SCALE GENOMIC DNA]</scope>
    <source>
        <strain evidence="8">Re1</strain>
    </source>
</reference>
<dbReference type="PATRIC" id="fig|1209989.3.peg.2345"/>
<sequence>MNNFYSPKEVAEVYDNISVSKAKNSITNLFILGVLAGIYIAFAGFASQTISYAIKNPGLSKFASGAVFPVGLILVVLAGAELFTGNNLMIIGLMDKKISFSELLRNWIVVYIANFIGSVLFAFLVSRSGLFDSAGGLLGAAAIKTAIAKVSLPFSQALIRGLLCNIMVVLAVWMATAAKDIVSKISAIWFPIMLFVMSGFEHSVANMYFIPAGIFAKSNADYLKAGQIAAASLGKLNLSGLLANLVPVTVGNILGGAIIIGLSYWYVYRYTPDKMNFKK</sequence>
<dbReference type="PANTHER" id="PTHR30520">
    <property type="entry name" value="FORMATE TRANSPORTER-RELATED"/>
    <property type="match status" value="1"/>
</dbReference>
<gene>
    <name evidence="7" type="primary">fdhC</name>
    <name evidence="7" type="ordered locus">TEPIRE1_2032</name>
</gene>
<dbReference type="NCBIfam" id="TIGR00790">
    <property type="entry name" value="fnt"/>
    <property type="match status" value="1"/>
</dbReference>
<dbReference type="KEGG" id="tae:TepiRe1_2032"/>
<dbReference type="OrthoDB" id="9786493at2"/>
<evidence type="ECO:0000256" key="4">
    <source>
        <dbReference type="ARBA" id="ARBA00023136"/>
    </source>
</evidence>
<dbReference type="GO" id="GO:0015499">
    <property type="term" value="F:formate transmembrane transporter activity"/>
    <property type="evidence" value="ECO:0007669"/>
    <property type="project" value="TreeGrafter"/>
</dbReference>
<dbReference type="KEGG" id="tep:TepRe1_1887"/>
<proteinExistence type="inferred from homology"/>
<evidence type="ECO:0000256" key="2">
    <source>
        <dbReference type="ARBA" id="ARBA00022692"/>
    </source>
</evidence>
<dbReference type="InterPro" id="IPR023271">
    <property type="entry name" value="Aquaporin-like"/>
</dbReference>
<dbReference type="Pfam" id="PF01226">
    <property type="entry name" value="Form_Nir_trans"/>
    <property type="match status" value="1"/>
</dbReference>
<evidence type="ECO:0000313" key="7">
    <source>
        <dbReference type="EMBL" id="CCP26855.1"/>
    </source>
</evidence>
<keyword evidence="8" id="KW-1185">Reference proteome</keyword>
<accession>L0S0Q6</accession>
<feature type="transmembrane region" description="Helical" evidence="6">
    <location>
        <begin position="29"/>
        <end position="50"/>
    </location>
</feature>
<feature type="transmembrane region" description="Helical" evidence="6">
    <location>
        <begin position="245"/>
        <end position="268"/>
    </location>
</feature>
<dbReference type="HOGENOM" id="CLU_036896_3_0_9"/>
<protein>
    <submittedName>
        <fullName evidence="7">Putative formate transporter</fullName>
    </submittedName>
</protein>
<evidence type="ECO:0000256" key="6">
    <source>
        <dbReference type="SAM" id="Phobius"/>
    </source>
</evidence>
<name>F4LQL3_TEPAE</name>
<dbReference type="STRING" id="1209989.TepRe1_1887"/>
<evidence type="ECO:0000313" key="8">
    <source>
        <dbReference type="Proteomes" id="UP000010802"/>
    </source>
</evidence>
<dbReference type="Gene3D" id="1.20.1080.10">
    <property type="entry name" value="Glycerol uptake facilitator protein"/>
    <property type="match status" value="1"/>
</dbReference>
<keyword evidence="2 6" id="KW-0812">Transmembrane</keyword>
<feature type="transmembrane region" description="Helical" evidence="6">
    <location>
        <begin position="62"/>
        <end position="83"/>
    </location>
</feature>
<dbReference type="eggNOG" id="COG2116">
    <property type="taxonomic scope" value="Bacteria"/>
</dbReference>
<keyword evidence="4 6" id="KW-0472">Membrane</keyword>
<accession>F4LQL3</accession>
<feature type="transmembrane region" description="Helical" evidence="6">
    <location>
        <begin position="188"/>
        <end position="210"/>
    </location>
</feature>
<dbReference type="AlphaFoldDB" id="F4LQL3"/>
<dbReference type="InterPro" id="IPR000292">
    <property type="entry name" value="For/NO2_transpt"/>
</dbReference>
<dbReference type="PANTHER" id="PTHR30520:SF6">
    <property type="entry name" value="FORMATE_NITRATE FAMILY TRANSPORTER (EUROFUNG)"/>
    <property type="match status" value="1"/>
</dbReference>
<dbReference type="InterPro" id="IPR024002">
    <property type="entry name" value="For/NO2_transpt_CS"/>
</dbReference>
<dbReference type="GO" id="GO:0005886">
    <property type="term" value="C:plasma membrane"/>
    <property type="evidence" value="ECO:0007669"/>
    <property type="project" value="TreeGrafter"/>
</dbReference>